<dbReference type="PANTHER" id="PTHR30213:SF0">
    <property type="entry name" value="UPF0761 MEMBRANE PROTEIN YIHY"/>
    <property type="match status" value="1"/>
</dbReference>
<accession>R0CX98</accession>
<feature type="transmembrane region" description="Helical" evidence="7">
    <location>
        <begin position="319"/>
        <end position="341"/>
    </location>
</feature>
<dbReference type="NCBIfam" id="TIGR00765">
    <property type="entry name" value="yihY_not_rbn"/>
    <property type="match status" value="1"/>
</dbReference>
<keyword evidence="5 7" id="KW-0472">Membrane</keyword>
<dbReference type="InterPro" id="IPR017039">
    <property type="entry name" value="Virul_fac_BrkB"/>
</dbReference>
<feature type="transmembrane region" description="Helical" evidence="7">
    <location>
        <begin position="285"/>
        <end position="307"/>
    </location>
</feature>
<keyword evidence="4 7" id="KW-1133">Transmembrane helix</keyword>
<comment type="subcellular location">
    <subcellularLocation>
        <location evidence="1">Cell membrane</location>
        <topology evidence="1">Multi-pass membrane protein</topology>
    </subcellularLocation>
</comment>
<evidence type="ECO:0000256" key="7">
    <source>
        <dbReference type="SAM" id="Phobius"/>
    </source>
</evidence>
<feature type="transmembrane region" description="Helical" evidence="7">
    <location>
        <begin position="109"/>
        <end position="129"/>
    </location>
</feature>
<evidence type="ECO:0000256" key="4">
    <source>
        <dbReference type="ARBA" id="ARBA00022989"/>
    </source>
</evidence>
<evidence type="ECO:0000313" key="9">
    <source>
        <dbReference type="Proteomes" id="UP000013063"/>
    </source>
</evidence>
<keyword evidence="3 7" id="KW-0812">Transmembrane</keyword>
<evidence type="ECO:0000256" key="2">
    <source>
        <dbReference type="ARBA" id="ARBA00022475"/>
    </source>
</evidence>
<dbReference type="RefSeq" id="WP_004621497.1">
    <property type="nucleotide sequence ID" value="NZ_APMP01000021.1"/>
</dbReference>
<protein>
    <submittedName>
        <fullName evidence="8">Putative membrane protein</fullName>
    </submittedName>
</protein>
<keyword evidence="2" id="KW-1003">Cell membrane</keyword>
<evidence type="ECO:0000256" key="3">
    <source>
        <dbReference type="ARBA" id="ARBA00022692"/>
    </source>
</evidence>
<proteinExistence type="predicted"/>
<reference evidence="8 9" key="1">
    <citation type="journal article" date="2013" name="Genome Announc.">
        <title>Draft Genome Sequence for Caulobacter sp. Strain OR37, a Bacterium Tolerant to Heavy Metals.</title>
        <authorList>
            <person name="Utturkar S.M."/>
            <person name="Bollmann A."/>
            <person name="Brzoska R.M."/>
            <person name="Klingeman D.M."/>
            <person name="Epstein S.E."/>
            <person name="Palumbo A.V."/>
            <person name="Brown S.D."/>
        </authorList>
    </citation>
    <scope>NUCLEOTIDE SEQUENCE [LARGE SCALE GENOMIC DNA]</scope>
    <source>
        <strain evidence="8 9">OR37</strain>
    </source>
</reference>
<evidence type="ECO:0000256" key="6">
    <source>
        <dbReference type="SAM" id="MobiDB-lite"/>
    </source>
</evidence>
<gene>
    <name evidence="8" type="ORF">OR37_02977</name>
</gene>
<dbReference type="eggNOG" id="COG1295">
    <property type="taxonomic scope" value="Bacteria"/>
</dbReference>
<dbReference type="EMBL" id="APMP01000021">
    <property type="protein sequence ID" value="ENZ81116.1"/>
    <property type="molecule type" value="Genomic_DNA"/>
</dbReference>
<sequence precursor="true">MADAPKRPILSWLKSRPYHLTPWIVLLAAAPFALPRPRPARDELKAPLPGLSEDRALPPDAFDAAEPGRGRAADRPTKIPLLGWRDILWRTVAEIGADRLPAVAGGVTFYTLLALIPAIGAFVSLYGLFADIGEVEKQLRGMAGVFPPSVIQIVGDQMTRLAEQKSGKLGVAFAASLLLSVWSANASMRALFDGLNIAYDEDEKRPLTRRIPMTYGFTFSALAYAVVAAGALIATPLALKLARLSVLEPILAPVRWMGVLAMTATAFALLYRFGPSRTKARWRWIWIGAAFAATAWLGGSLGFSVYLSQIAHYDVTYGALGAVIAFMVWVWFSIMAILVGAELNAEIEHQTAVDTTTGPPQPMGARGAAMADTVGVAFHPWEMIQRETGGVRRMARGAWKRIRR</sequence>
<dbReference type="OrthoDB" id="9781030at2"/>
<evidence type="ECO:0000313" key="8">
    <source>
        <dbReference type="EMBL" id="ENZ81116.1"/>
    </source>
</evidence>
<dbReference type="Pfam" id="PF03631">
    <property type="entry name" value="Virul_fac_BrkB"/>
    <property type="match status" value="1"/>
</dbReference>
<feature type="transmembrane region" description="Helical" evidence="7">
    <location>
        <begin position="254"/>
        <end position="273"/>
    </location>
</feature>
<organism evidence="8 9">
    <name type="scientific">Caulobacter vibrioides OR37</name>
    <dbReference type="NCBI Taxonomy" id="1292034"/>
    <lineage>
        <taxon>Bacteria</taxon>
        <taxon>Pseudomonadati</taxon>
        <taxon>Pseudomonadota</taxon>
        <taxon>Alphaproteobacteria</taxon>
        <taxon>Caulobacterales</taxon>
        <taxon>Caulobacteraceae</taxon>
        <taxon>Caulobacter</taxon>
    </lineage>
</organism>
<feature type="region of interest" description="Disordered" evidence="6">
    <location>
        <begin position="44"/>
        <end position="73"/>
    </location>
</feature>
<name>R0CX98_CAUVI</name>
<dbReference type="Proteomes" id="UP000013063">
    <property type="component" value="Unassembled WGS sequence"/>
</dbReference>
<keyword evidence="9" id="KW-1185">Reference proteome</keyword>
<evidence type="ECO:0000256" key="5">
    <source>
        <dbReference type="ARBA" id="ARBA00023136"/>
    </source>
</evidence>
<dbReference type="PANTHER" id="PTHR30213">
    <property type="entry name" value="INNER MEMBRANE PROTEIN YHJD"/>
    <property type="match status" value="1"/>
</dbReference>
<dbReference type="STRING" id="1292034.OR37_02977"/>
<dbReference type="PATRIC" id="fig|1292034.3.peg.2958"/>
<feature type="transmembrane region" description="Helical" evidence="7">
    <location>
        <begin position="213"/>
        <end position="234"/>
    </location>
</feature>
<dbReference type="GO" id="GO:0005886">
    <property type="term" value="C:plasma membrane"/>
    <property type="evidence" value="ECO:0007669"/>
    <property type="project" value="UniProtKB-SubCell"/>
</dbReference>
<evidence type="ECO:0000256" key="1">
    <source>
        <dbReference type="ARBA" id="ARBA00004651"/>
    </source>
</evidence>
<dbReference type="AlphaFoldDB" id="R0CX98"/>
<comment type="caution">
    <text evidence="8">The sequence shown here is derived from an EMBL/GenBank/DDBJ whole genome shotgun (WGS) entry which is preliminary data.</text>
</comment>